<keyword evidence="1" id="KW-0614">Plasmid</keyword>
<dbReference type="RefSeq" id="WP_407341206.1">
    <property type="nucleotide sequence ID" value="NZ_CP136863.1"/>
</dbReference>
<proteinExistence type="predicted"/>
<dbReference type="Proteomes" id="UP001626536">
    <property type="component" value="Plasmid pRX1"/>
</dbReference>
<organism evidence="1 2">
    <name type="scientific">Methylocapsa polymorpha</name>
    <dbReference type="NCBI Taxonomy" id="3080828"/>
    <lineage>
        <taxon>Bacteria</taxon>
        <taxon>Pseudomonadati</taxon>
        <taxon>Pseudomonadota</taxon>
        <taxon>Alphaproteobacteria</taxon>
        <taxon>Hyphomicrobiales</taxon>
        <taxon>Beijerinckiaceae</taxon>
        <taxon>Methylocapsa</taxon>
    </lineage>
</organism>
<evidence type="ECO:0000313" key="1">
    <source>
        <dbReference type="EMBL" id="WOJ91748.1"/>
    </source>
</evidence>
<name>A0ABZ0HYV6_9HYPH</name>
<gene>
    <name evidence="1" type="ORF">RZS28_18645</name>
</gene>
<evidence type="ECO:0008006" key="3">
    <source>
        <dbReference type="Google" id="ProtNLM"/>
    </source>
</evidence>
<reference evidence="1 2" key="1">
    <citation type="submission" date="2023-10" db="EMBL/GenBank/DDBJ databases">
        <title>Novel methanotroph of the genus Methylocapsa from a subarctic wetland.</title>
        <authorList>
            <person name="Belova S.E."/>
            <person name="Oshkin I.Y."/>
            <person name="Miroshnikov K."/>
            <person name="Dedysh S.N."/>
        </authorList>
    </citation>
    <scope>NUCLEOTIDE SEQUENCE [LARGE SCALE GENOMIC DNA]</scope>
    <source>
        <strain evidence="1 2">RX1</strain>
        <plasmid evidence="1 2">pRX1</plasmid>
    </source>
</reference>
<dbReference type="EMBL" id="CP136863">
    <property type="protein sequence ID" value="WOJ91748.1"/>
    <property type="molecule type" value="Genomic_DNA"/>
</dbReference>
<geneLocation type="plasmid" evidence="1 2">
    <name>pRX1</name>
</geneLocation>
<sequence length="50" mass="5586">MLMLFPEHLSHDAAVGDSLSACDGYESFGRKDRFLIAARLFVVTFHVSPM</sequence>
<keyword evidence="2" id="KW-1185">Reference proteome</keyword>
<protein>
    <recommendedName>
        <fullName evidence="3">Transposase</fullName>
    </recommendedName>
</protein>
<evidence type="ECO:0000313" key="2">
    <source>
        <dbReference type="Proteomes" id="UP001626536"/>
    </source>
</evidence>
<accession>A0ABZ0HYV6</accession>